<dbReference type="EMBL" id="MRZV01000930">
    <property type="protein sequence ID" value="PIK42489.1"/>
    <property type="molecule type" value="Genomic_DNA"/>
</dbReference>
<sequence length="101" mass="11223">TSPSSIDSQIKAIPYHPCPRCNVYFTSKAHLRRHLANQLTACLGTAKTLELLRKRNESQNGEQQATEDIASTSNVPLAQQQAQRISDTPARTMIVNNKFSN</sequence>
<keyword evidence="3" id="KW-1185">Reference proteome</keyword>
<proteinExistence type="predicted"/>
<evidence type="ECO:0000313" key="3">
    <source>
        <dbReference type="Proteomes" id="UP000230750"/>
    </source>
</evidence>
<evidence type="ECO:0000313" key="2">
    <source>
        <dbReference type="EMBL" id="PIK42489.1"/>
    </source>
</evidence>
<feature type="compositionally biased region" description="Polar residues" evidence="1">
    <location>
        <begin position="58"/>
        <end position="86"/>
    </location>
</feature>
<dbReference type="AlphaFoldDB" id="A0A2G8K3F8"/>
<feature type="region of interest" description="Disordered" evidence="1">
    <location>
        <begin position="55"/>
        <end position="86"/>
    </location>
</feature>
<protein>
    <recommendedName>
        <fullName evidence="4">C2H2-type domain-containing protein</fullName>
    </recommendedName>
</protein>
<comment type="caution">
    <text evidence="2">The sequence shown here is derived from an EMBL/GenBank/DDBJ whole genome shotgun (WGS) entry which is preliminary data.</text>
</comment>
<name>A0A2G8K3F8_STIJA</name>
<feature type="non-terminal residue" evidence="2">
    <location>
        <position position="1"/>
    </location>
</feature>
<reference evidence="2 3" key="1">
    <citation type="journal article" date="2017" name="PLoS Biol.">
        <title>The sea cucumber genome provides insights into morphological evolution and visceral regeneration.</title>
        <authorList>
            <person name="Zhang X."/>
            <person name="Sun L."/>
            <person name="Yuan J."/>
            <person name="Sun Y."/>
            <person name="Gao Y."/>
            <person name="Zhang L."/>
            <person name="Li S."/>
            <person name="Dai H."/>
            <person name="Hamel J.F."/>
            <person name="Liu C."/>
            <person name="Yu Y."/>
            <person name="Liu S."/>
            <person name="Lin W."/>
            <person name="Guo K."/>
            <person name="Jin S."/>
            <person name="Xu P."/>
            <person name="Storey K.B."/>
            <person name="Huan P."/>
            <person name="Zhang T."/>
            <person name="Zhou Y."/>
            <person name="Zhang J."/>
            <person name="Lin C."/>
            <person name="Li X."/>
            <person name="Xing L."/>
            <person name="Huo D."/>
            <person name="Sun M."/>
            <person name="Wang L."/>
            <person name="Mercier A."/>
            <person name="Li F."/>
            <person name="Yang H."/>
            <person name="Xiang J."/>
        </authorList>
    </citation>
    <scope>NUCLEOTIDE SEQUENCE [LARGE SCALE GENOMIC DNA]</scope>
    <source>
        <strain evidence="2">Shaxun</strain>
        <tissue evidence="2">Muscle</tissue>
    </source>
</reference>
<dbReference type="Proteomes" id="UP000230750">
    <property type="component" value="Unassembled WGS sequence"/>
</dbReference>
<evidence type="ECO:0008006" key="4">
    <source>
        <dbReference type="Google" id="ProtNLM"/>
    </source>
</evidence>
<evidence type="ECO:0000256" key="1">
    <source>
        <dbReference type="SAM" id="MobiDB-lite"/>
    </source>
</evidence>
<organism evidence="2 3">
    <name type="scientific">Stichopus japonicus</name>
    <name type="common">Sea cucumber</name>
    <dbReference type="NCBI Taxonomy" id="307972"/>
    <lineage>
        <taxon>Eukaryota</taxon>
        <taxon>Metazoa</taxon>
        <taxon>Echinodermata</taxon>
        <taxon>Eleutherozoa</taxon>
        <taxon>Echinozoa</taxon>
        <taxon>Holothuroidea</taxon>
        <taxon>Aspidochirotacea</taxon>
        <taxon>Aspidochirotida</taxon>
        <taxon>Stichopodidae</taxon>
        <taxon>Apostichopus</taxon>
    </lineage>
</organism>
<accession>A0A2G8K3F8</accession>
<gene>
    <name evidence="2" type="ORF">BSL78_20666</name>
</gene>